<evidence type="ECO:0000256" key="4">
    <source>
        <dbReference type="ARBA" id="ARBA00023015"/>
    </source>
</evidence>
<dbReference type="GO" id="GO:0006367">
    <property type="term" value="P:transcription initiation at RNA polymerase II promoter"/>
    <property type="evidence" value="ECO:0007669"/>
    <property type="project" value="TreeGrafter"/>
</dbReference>
<feature type="region of interest" description="Disordered" evidence="9">
    <location>
        <begin position="1"/>
        <end position="43"/>
    </location>
</feature>
<dbReference type="InterPro" id="IPR007900">
    <property type="entry name" value="TAF4_C"/>
</dbReference>
<evidence type="ECO:0000256" key="2">
    <source>
        <dbReference type="ARBA" id="ARBA00006178"/>
    </source>
</evidence>
<comment type="function">
    <text evidence="7">Functions as a component of the DNA-binding general transcription factor complex TFIID. Binding of TFIID to a promoter (with or without TATA element) is the initial step in pre-initiation complex (PIC) formation. TFIID plays a key role in the regulation of gene expression by RNA polymerase II through different activities such as transcription activator interaction, core promoter recognition and selectivity, TFIIA and TFIIB interaction, chromatin modification (histone acetylation by TAF1), facilitation of DNA opening and initiation of transcription.</text>
</comment>
<evidence type="ECO:0000256" key="7">
    <source>
        <dbReference type="ARBA" id="ARBA00025346"/>
    </source>
</evidence>
<dbReference type="OrthoDB" id="21060at2759"/>
<dbReference type="PANTHER" id="PTHR15138">
    <property type="entry name" value="TRANSCRIPTION INITIATION FACTOR TFIID SUBUNIT 4"/>
    <property type="match status" value="1"/>
</dbReference>
<feature type="domain" description="Transcription initiation factor TFIID component TAF4 C-terminal" evidence="10">
    <location>
        <begin position="61"/>
        <end position="395"/>
    </location>
</feature>
<comment type="similarity">
    <text evidence="2">Belongs to the TAF4 family.</text>
</comment>
<gene>
    <name evidence="11" type="ORF">FISHEDRAFT_65530</name>
</gene>
<dbReference type="AlphaFoldDB" id="A0A0D7AE39"/>
<evidence type="ECO:0000313" key="11">
    <source>
        <dbReference type="EMBL" id="KIY49148.1"/>
    </source>
</evidence>
<feature type="region of interest" description="Disordered" evidence="9">
    <location>
        <begin position="198"/>
        <end position="276"/>
    </location>
</feature>
<feature type="compositionally biased region" description="Low complexity" evidence="9">
    <location>
        <begin position="216"/>
        <end position="238"/>
    </location>
</feature>
<keyword evidence="4" id="KW-0805">Transcription regulation</keyword>
<evidence type="ECO:0000256" key="3">
    <source>
        <dbReference type="ARBA" id="ARBA00017306"/>
    </source>
</evidence>
<evidence type="ECO:0000259" key="10">
    <source>
        <dbReference type="Pfam" id="PF05236"/>
    </source>
</evidence>
<dbReference type="Pfam" id="PF05236">
    <property type="entry name" value="TAF4"/>
    <property type="match status" value="1"/>
</dbReference>
<name>A0A0D7AE39_9AGAR</name>
<feature type="compositionally biased region" description="Low complexity" evidence="9">
    <location>
        <begin position="303"/>
        <end position="339"/>
    </location>
</feature>
<evidence type="ECO:0000256" key="5">
    <source>
        <dbReference type="ARBA" id="ARBA00023163"/>
    </source>
</evidence>
<evidence type="ECO:0000256" key="9">
    <source>
        <dbReference type="SAM" id="MobiDB-lite"/>
    </source>
</evidence>
<feature type="compositionally biased region" description="Polar residues" evidence="9">
    <location>
        <begin position="83"/>
        <end position="93"/>
    </location>
</feature>
<dbReference type="EMBL" id="KN881726">
    <property type="protein sequence ID" value="KIY49148.1"/>
    <property type="molecule type" value="Genomic_DNA"/>
</dbReference>
<keyword evidence="12" id="KW-1185">Reference proteome</keyword>
<feature type="compositionally biased region" description="Low complexity" evidence="9">
    <location>
        <begin position="29"/>
        <end position="43"/>
    </location>
</feature>
<protein>
    <recommendedName>
        <fullName evidence="3">Transcription initiation factor TFIID subunit 4</fullName>
    </recommendedName>
    <alternativeName>
        <fullName evidence="8">TBP-associated factor 4</fullName>
    </alternativeName>
</protein>
<feature type="compositionally biased region" description="Basic and acidic residues" evidence="9">
    <location>
        <begin position="198"/>
        <end position="214"/>
    </location>
</feature>
<dbReference type="GO" id="GO:0003677">
    <property type="term" value="F:DNA binding"/>
    <property type="evidence" value="ECO:0007669"/>
    <property type="project" value="TreeGrafter"/>
</dbReference>
<dbReference type="GO" id="GO:0005669">
    <property type="term" value="C:transcription factor TFIID complex"/>
    <property type="evidence" value="ECO:0007669"/>
    <property type="project" value="InterPro"/>
</dbReference>
<dbReference type="CDD" id="cd08045">
    <property type="entry name" value="HFD_TAF4"/>
    <property type="match status" value="1"/>
</dbReference>
<evidence type="ECO:0000256" key="6">
    <source>
        <dbReference type="ARBA" id="ARBA00023242"/>
    </source>
</evidence>
<organism evidence="11 12">
    <name type="scientific">Fistulina hepatica ATCC 64428</name>
    <dbReference type="NCBI Taxonomy" id="1128425"/>
    <lineage>
        <taxon>Eukaryota</taxon>
        <taxon>Fungi</taxon>
        <taxon>Dikarya</taxon>
        <taxon>Basidiomycota</taxon>
        <taxon>Agaricomycotina</taxon>
        <taxon>Agaricomycetes</taxon>
        <taxon>Agaricomycetidae</taxon>
        <taxon>Agaricales</taxon>
        <taxon>Fistulinaceae</taxon>
        <taxon>Fistulina</taxon>
    </lineage>
</organism>
<evidence type="ECO:0000256" key="1">
    <source>
        <dbReference type="ARBA" id="ARBA00004123"/>
    </source>
</evidence>
<feature type="region of interest" description="Disordered" evidence="9">
    <location>
        <begin position="303"/>
        <end position="344"/>
    </location>
</feature>
<keyword evidence="6" id="KW-0539">Nucleus</keyword>
<evidence type="ECO:0000313" key="12">
    <source>
        <dbReference type="Proteomes" id="UP000054144"/>
    </source>
</evidence>
<proteinExistence type="inferred from homology"/>
<sequence length="408" mass="42769">MSQVKNDQTAAQATPPQTTATPYTVTHVSQTPQTSAATAAPRPVVAATSAAALDTADVSTLNDALGSAGVDLKAEEEGLQRGSEYSSYRSYADNSRKQPAKPAFSVHHLSAAMRDISAVHKVTSIPEDSVNYLALALRARLQDLVTEMISAAKHRTDAQFDRPASFYTAPGSGERTPMWSIVVRRDVAKQIAVIERASREEEQRIRRERQERADLAASQAAAAAAAAAAASTEQTQSADPATQQSEWMSEDGANPKKRRKKDQGPGVTAKNMSEDVRKKMSNAVATQAAGLGGRYAWMTAANASAATPPRPRQTAAASVPSSTANAASPAPTTTATASSWSRPYSATSVKRASPAAIPIATTQTSTQPSATTTSKDDGMLTVTMKDAVFAIGKERGHGGGRGAARAFV</sequence>
<dbReference type="Proteomes" id="UP000054144">
    <property type="component" value="Unassembled WGS sequence"/>
</dbReference>
<accession>A0A0D7AE39</accession>
<dbReference type="PANTHER" id="PTHR15138:SF14">
    <property type="entry name" value="TRANSCRIPTION INITIATION FACTOR TFIID SUBUNIT 4"/>
    <property type="match status" value="1"/>
</dbReference>
<feature type="compositionally biased region" description="Low complexity" evidence="9">
    <location>
        <begin position="8"/>
        <end position="22"/>
    </location>
</feature>
<feature type="region of interest" description="Disordered" evidence="9">
    <location>
        <begin position="76"/>
        <end position="96"/>
    </location>
</feature>
<reference evidence="11 12" key="1">
    <citation type="journal article" date="2015" name="Fungal Genet. Biol.">
        <title>Evolution of novel wood decay mechanisms in Agaricales revealed by the genome sequences of Fistulina hepatica and Cylindrobasidium torrendii.</title>
        <authorList>
            <person name="Floudas D."/>
            <person name="Held B.W."/>
            <person name="Riley R."/>
            <person name="Nagy L.G."/>
            <person name="Koehler G."/>
            <person name="Ransdell A.S."/>
            <person name="Younus H."/>
            <person name="Chow J."/>
            <person name="Chiniquy J."/>
            <person name="Lipzen A."/>
            <person name="Tritt A."/>
            <person name="Sun H."/>
            <person name="Haridas S."/>
            <person name="LaButti K."/>
            <person name="Ohm R.A."/>
            <person name="Kues U."/>
            <person name="Blanchette R.A."/>
            <person name="Grigoriev I.V."/>
            <person name="Minto R.E."/>
            <person name="Hibbett D.S."/>
        </authorList>
    </citation>
    <scope>NUCLEOTIDE SEQUENCE [LARGE SCALE GENOMIC DNA]</scope>
    <source>
        <strain evidence="11 12">ATCC 64428</strain>
    </source>
</reference>
<evidence type="ECO:0000256" key="8">
    <source>
        <dbReference type="ARBA" id="ARBA00031747"/>
    </source>
</evidence>
<dbReference type="InterPro" id="IPR045144">
    <property type="entry name" value="TAF4"/>
</dbReference>
<keyword evidence="5" id="KW-0804">Transcription</keyword>
<dbReference type="GO" id="GO:0016251">
    <property type="term" value="F:RNA polymerase II general transcription initiation factor activity"/>
    <property type="evidence" value="ECO:0007669"/>
    <property type="project" value="TreeGrafter"/>
</dbReference>
<comment type="subcellular location">
    <subcellularLocation>
        <location evidence="1">Nucleus</location>
    </subcellularLocation>
</comment>